<reference evidence="1 2" key="1">
    <citation type="submission" date="2019-08" db="EMBL/GenBank/DDBJ databases">
        <authorList>
            <person name="Peeters C."/>
        </authorList>
    </citation>
    <scope>NUCLEOTIDE SEQUENCE [LARGE SCALE GENOMIC DNA]</scope>
    <source>
        <strain evidence="1 2">LMG 31010</strain>
    </source>
</reference>
<name>A0A5E4S055_9BURK</name>
<dbReference type="AlphaFoldDB" id="A0A5E4S055"/>
<dbReference type="EMBL" id="CABPSA010000001">
    <property type="protein sequence ID" value="VVD68491.1"/>
    <property type="molecule type" value="Genomic_DNA"/>
</dbReference>
<dbReference type="RefSeq" id="WP_150662824.1">
    <property type="nucleotide sequence ID" value="NZ_CABPSA010000001.1"/>
</dbReference>
<proteinExistence type="predicted"/>
<organism evidence="1 2">
    <name type="scientific">Pandoraea commovens</name>
    <dbReference type="NCBI Taxonomy" id="2508289"/>
    <lineage>
        <taxon>Bacteria</taxon>
        <taxon>Pseudomonadati</taxon>
        <taxon>Pseudomonadota</taxon>
        <taxon>Betaproteobacteria</taxon>
        <taxon>Burkholderiales</taxon>
        <taxon>Burkholderiaceae</taxon>
        <taxon>Pandoraea</taxon>
    </lineage>
</organism>
<dbReference type="Proteomes" id="UP000343335">
    <property type="component" value="Unassembled WGS sequence"/>
</dbReference>
<dbReference type="OrthoDB" id="9135604at2"/>
<accession>A0A5E4S055</accession>
<protein>
    <submittedName>
        <fullName evidence="1">Uncharacterized protein</fullName>
    </submittedName>
</protein>
<evidence type="ECO:0000313" key="2">
    <source>
        <dbReference type="Proteomes" id="UP000343335"/>
    </source>
</evidence>
<gene>
    <name evidence="1" type="ORF">PCO31010_00484</name>
</gene>
<evidence type="ECO:0000313" key="1">
    <source>
        <dbReference type="EMBL" id="VVD68491.1"/>
    </source>
</evidence>
<sequence length="107" mass="11563">MKDVKIYYEVVVGEQLTTVCGECIRLPYTNASFGIHARHSALGEFQGWTVTHLLSGACFGEGGTKTAAFRNAVEHVRKYGSEMPSVLARAIEFRAQLESALVAAQGG</sequence>